<gene>
    <name evidence="1" type="ORF">L345_16003</name>
</gene>
<sequence>MLAGEFWELRCDCGPCFLSPGGSIPAAIKEMLHSGQQWDSEKQPLRQADRSSGLRHEVSHHFGYASLSSPSPFFHSTGSPRLITVHLVAIRSYNGTEKGDSRPFLTVMAVTASLWSRDLHLEA</sequence>
<feature type="non-terminal residue" evidence="1">
    <location>
        <position position="1"/>
    </location>
</feature>
<accession>V8N8L4</accession>
<proteinExistence type="predicted"/>
<dbReference type="EMBL" id="AZIM01006956">
    <property type="protein sequence ID" value="ETE58276.1"/>
    <property type="molecule type" value="Genomic_DNA"/>
</dbReference>
<protein>
    <submittedName>
        <fullName evidence="1">Uncharacterized protein</fullName>
    </submittedName>
</protein>
<comment type="caution">
    <text evidence="1">The sequence shown here is derived from an EMBL/GenBank/DDBJ whole genome shotgun (WGS) entry which is preliminary data.</text>
</comment>
<dbReference type="Proteomes" id="UP000018936">
    <property type="component" value="Unassembled WGS sequence"/>
</dbReference>
<dbReference type="AlphaFoldDB" id="V8N8L4"/>
<reference evidence="1 2" key="1">
    <citation type="journal article" date="2013" name="Proc. Natl. Acad. Sci. U.S.A.">
        <title>The king cobra genome reveals dynamic gene evolution and adaptation in the snake venom system.</title>
        <authorList>
            <person name="Vonk F.J."/>
            <person name="Casewell N.R."/>
            <person name="Henkel C.V."/>
            <person name="Heimberg A.M."/>
            <person name="Jansen H.J."/>
            <person name="McCleary R.J."/>
            <person name="Kerkkamp H.M."/>
            <person name="Vos R.A."/>
            <person name="Guerreiro I."/>
            <person name="Calvete J.J."/>
            <person name="Wuster W."/>
            <person name="Woods A.E."/>
            <person name="Logan J.M."/>
            <person name="Harrison R.A."/>
            <person name="Castoe T.A."/>
            <person name="de Koning A.P."/>
            <person name="Pollock D.D."/>
            <person name="Yandell M."/>
            <person name="Calderon D."/>
            <person name="Renjifo C."/>
            <person name="Currier R.B."/>
            <person name="Salgado D."/>
            <person name="Pla D."/>
            <person name="Sanz L."/>
            <person name="Hyder A.S."/>
            <person name="Ribeiro J.M."/>
            <person name="Arntzen J.W."/>
            <person name="van den Thillart G.E."/>
            <person name="Boetzer M."/>
            <person name="Pirovano W."/>
            <person name="Dirks R.P."/>
            <person name="Spaink H.P."/>
            <person name="Duboule D."/>
            <person name="McGlinn E."/>
            <person name="Kini R.M."/>
            <person name="Richardson M.K."/>
        </authorList>
    </citation>
    <scope>NUCLEOTIDE SEQUENCE</scope>
    <source>
        <tissue evidence="1">Blood</tissue>
    </source>
</reference>
<keyword evidence="2" id="KW-1185">Reference proteome</keyword>
<name>V8N8L4_OPHHA</name>
<evidence type="ECO:0000313" key="1">
    <source>
        <dbReference type="EMBL" id="ETE58276.1"/>
    </source>
</evidence>
<evidence type="ECO:0000313" key="2">
    <source>
        <dbReference type="Proteomes" id="UP000018936"/>
    </source>
</evidence>
<organism evidence="1 2">
    <name type="scientific">Ophiophagus hannah</name>
    <name type="common">King cobra</name>
    <name type="synonym">Naja hannah</name>
    <dbReference type="NCBI Taxonomy" id="8665"/>
    <lineage>
        <taxon>Eukaryota</taxon>
        <taxon>Metazoa</taxon>
        <taxon>Chordata</taxon>
        <taxon>Craniata</taxon>
        <taxon>Vertebrata</taxon>
        <taxon>Euteleostomi</taxon>
        <taxon>Lepidosauria</taxon>
        <taxon>Squamata</taxon>
        <taxon>Bifurcata</taxon>
        <taxon>Unidentata</taxon>
        <taxon>Episquamata</taxon>
        <taxon>Toxicofera</taxon>
        <taxon>Serpentes</taxon>
        <taxon>Colubroidea</taxon>
        <taxon>Elapidae</taxon>
        <taxon>Elapinae</taxon>
        <taxon>Ophiophagus</taxon>
    </lineage>
</organism>